<feature type="compositionally biased region" description="Acidic residues" evidence="1">
    <location>
        <begin position="13"/>
        <end position="22"/>
    </location>
</feature>
<feature type="compositionally biased region" description="Basic and acidic residues" evidence="1">
    <location>
        <begin position="729"/>
        <end position="746"/>
    </location>
</feature>
<feature type="compositionally biased region" description="Low complexity" evidence="1">
    <location>
        <begin position="572"/>
        <end position="586"/>
    </location>
</feature>
<feature type="compositionally biased region" description="Basic and acidic residues" evidence="1">
    <location>
        <begin position="777"/>
        <end position="793"/>
    </location>
</feature>
<feature type="compositionally biased region" description="Basic residues" evidence="1">
    <location>
        <begin position="457"/>
        <end position="472"/>
    </location>
</feature>
<feature type="compositionally biased region" description="Polar residues" evidence="1">
    <location>
        <begin position="876"/>
        <end position="894"/>
    </location>
</feature>
<feature type="region of interest" description="Disordered" evidence="1">
    <location>
        <begin position="396"/>
        <end position="934"/>
    </location>
</feature>
<feature type="compositionally biased region" description="Low complexity" evidence="1">
    <location>
        <begin position="801"/>
        <end position="816"/>
    </location>
</feature>
<protein>
    <submittedName>
        <fullName evidence="2">Uncharacterized protein</fullName>
    </submittedName>
</protein>
<evidence type="ECO:0000313" key="2">
    <source>
        <dbReference type="EMBL" id="CAA7266829.1"/>
    </source>
</evidence>
<feature type="compositionally biased region" description="Low complexity" evidence="1">
    <location>
        <begin position="83"/>
        <end position="93"/>
    </location>
</feature>
<feature type="compositionally biased region" description="Polar residues" evidence="1">
    <location>
        <begin position="169"/>
        <end position="180"/>
    </location>
</feature>
<organism evidence="2 3">
    <name type="scientific">Cyclocybe aegerita</name>
    <name type="common">Black poplar mushroom</name>
    <name type="synonym">Agrocybe aegerita</name>
    <dbReference type="NCBI Taxonomy" id="1973307"/>
    <lineage>
        <taxon>Eukaryota</taxon>
        <taxon>Fungi</taxon>
        <taxon>Dikarya</taxon>
        <taxon>Basidiomycota</taxon>
        <taxon>Agaricomycotina</taxon>
        <taxon>Agaricomycetes</taxon>
        <taxon>Agaricomycetidae</taxon>
        <taxon>Agaricales</taxon>
        <taxon>Agaricineae</taxon>
        <taxon>Bolbitiaceae</taxon>
        <taxon>Cyclocybe</taxon>
    </lineage>
</organism>
<feature type="compositionally biased region" description="Low complexity" evidence="1">
    <location>
        <begin position="622"/>
        <end position="637"/>
    </location>
</feature>
<dbReference type="OrthoDB" id="3271227at2759"/>
<name>A0A8S0VSF4_CYCAE</name>
<feature type="compositionally biased region" description="Acidic residues" evidence="1">
    <location>
        <begin position="439"/>
        <end position="450"/>
    </location>
</feature>
<feature type="compositionally biased region" description="Acidic residues" evidence="1">
    <location>
        <begin position="760"/>
        <end position="773"/>
    </location>
</feature>
<dbReference type="AlphaFoldDB" id="A0A8S0VSF4"/>
<feature type="compositionally biased region" description="Pro residues" evidence="1">
    <location>
        <begin position="915"/>
        <end position="925"/>
    </location>
</feature>
<feature type="region of interest" description="Disordered" evidence="1">
    <location>
        <begin position="367"/>
        <end position="386"/>
    </location>
</feature>
<proteinExistence type="predicted"/>
<evidence type="ECO:0000313" key="3">
    <source>
        <dbReference type="Proteomes" id="UP000467700"/>
    </source>
</evidence>
<comment type="caution">
    <text evidence="2">The sequence shown here is derived from an EMBL/GenBank/DDBJ whole genome shotgun (WGS) entry which is preliminary data.</text>
</comment>
<evidence type="ECO:0000256" key="1">
    <source>
        <dbReference type="SAM" id="MobiDB-lite"/>
    </source>
</evidence>
<keyword evidence="3" id="KW-1185">Reference proteome</keyword>
<feature type="compositionally biased region" description="Basic residues" evidence="1">
    <location>
        <begin position="190"/>
        <end position="203"/>
    </location>
</feature>
<feature type="compositionally biased region" description="Polar residues" evidence="1">
    <location>
        <begin position="67"/>
        <end position="82"/>
    </location>
</feature>
<accession>A0A8S0VSF4</accession>
<dbReference type="Proteomes" id="UP000467700">
    <property type="component" value="Unassembled WGS sequence"/>
</dbReference>
<dbReference type="EMBL" id="CACVBS010000057">
    <property type="protein sequence ID" value="CAA7266829.1"/>
    <property type="molecule type" value="Genomic_DNA"/>
</dbReference>
<feature type="region of interest" description="Disordered" evidence="1">
    <location>
        <begin position="67"/>
        <end position="360"/>
    </location>
</feature>
<reference evidence="2 3" key="1">
    <citation type="submission" date="2020-01" db="EMBL/GenBank/DDBJ databases">
        <authorList>
            <person name="Gupta K D."/>
        </authorList>
    </citation>
    <scope>NUCLEOTIDE SEQUENCE [LARGE SCALE GENOMIC DNA]</scope>
</reference>
<feature type="region of interest" description="Disordered" evidence="1">
    <location>
        <begin position="1"/>
        <end position="36"/>
    </location>
</feature>
<feature type="compositionally biased region" description="Basic residues" evidence="1">
    <location>
        <begin position="661"/>
        <end position="671"/>
    </location>
</feature>
<feature type="compositionally biased region" description="Basic and acidic residues" evidence="1">
    <location>
        <begin position="520"/>
        <end position="533"/>
    </location>
</feature>
<feature type="compositionally biased region" description="Basic and acidic residues" evidence="1">
    <location>
        <begin position="292"/>
        <end position="309"/>
    </location>
</feature>
<feature type="compositionally biased region" description="Polar residues" evidence="1">
    <location>
        <begin position="330"/>
        <end position="360"/>
    </location>
</feature>
<gene>
    <name evidence="2" type="ORF">AAE3_LOCUS9411</name>
</gene>
<feature type="compositionally biased region" description="Acidic residues" evidence="1">
    <location>
        <begin position="676"/>
        <end position="691"/>
    </location>
</feature>
<sequence length="979" mass="106141">MDGTPSELHDDEVIADSEDEMEGVSRPTGDAIPGYDPTSSVSAFTMTSLAPGAKAISSISEFTAELSHTNFNNRPKQAPRNNTDTSTSTAFTTPQYDDLGPTGTIADRAKTRQRTQSKSKGVFCDVIELTSDEDDELGLKPSTSKKAKMSPKVKTKTTSKPKAKEKETPVTSKAATISDSTTDRPPNVRPRPRPRPIVKRPKTTHNNDIADPGAVFAYPFARNRPPSGPPSSTPSSHTGPEVPIATSPSVMPPPHYVGKPPQVTISQLPPSDPPGSSHPTRFGDEEDFGGYGEHDRNSNRDLPRIETLEPGRGSSPDSMFDENAEELRQMRQSGQRTSQEGVDEPQTSSSNGLGRRMTYQQIPETMMPPTFFAGSSSSSIGVAPGPEHEVVDLTMFPTLDPTAAQPKASKPKKSKKKKDTEFIDVDMDPDAFAMPLPILDEDEADEDFDPSGEGSGKKKAKSKAKPKPKKAKGKEGQKVVEVVITSKKTKDKKSDAQKTSSSTGADKGPSKATATKGKGKLQDKDTFKSREFIEDSDEDADPLRLTNDNAFIGAGHDQPAVEERRPELQPQSTKSSSSSAPSSSRSVTGTAQETKTKKKGNKKGDQGSAPSDPVLEPPGTTSNVASSSAGLSSSSRSALDRTKTASSSSPKDQLDTEMPKAKGKTTSKKRKSIVDSEVDDEFRDEAQDEEEAVGKKKQKKGKNVVLSDEDDIVEVEVQKVKSKSKLKGKGKEKQKETSKESVKERSTSNNFKKASKVAISEEEDAHLDDEGDSLIEPPHEERRPTPEESEKEKRKATKENVSPAVPVASSRVSATPRPSSSTSIKPNPDGSTPLYARYEIAPRRSGPSMSELIRRANSMPGSPFPTPSASSPFVRKNSNASSAHPGTPTATTYSPYMKSSRRLLSRIAPLHPNRKTPPPPPPPPPPRKKTKKEIEMEEKWEEELVDSVGGLEVWAAMEEGERKEIRRIKFERERGGWDD</sequence>
<feature type="compositionally biased region" description="Basic residues" evidence="1">
    <location>
        <begin position="143"/>
        <end position="161"/>
    </location>
</feature>